<evidence type="ECO:0000256" key="8">
    <source>
        <dbReference type="SAM" id="MobiDB-lite"/>
    </source>
</evidence>
<dbReference type="Gene3D" id="1.20.1280.130">
    <property type="match status" value="1"/>
</dbReference>
<keyword evidence="5" id="KW-0653">Protein transport</keyword>
<dbReference type="RefSeq" id="XP_051441677.1">
    <property type="nucleotide sequence ID" value="XM_051591368.1"/>
</dbReference>
<evidence type="ECO:0000256" key="1">
    <source>
        <dbReference type="ARBA" id="ARBA00004601"/>
    </source>
</evidence>
<feature type="region of interest" description="Disordered" evidence="8">
    <location>
        <begin position="127"/>
        <end position="146"/>
    </location>
</feature>
<feature type="compositionally biased region" description="Low complexity" evidence="8">
    <location>
        <begin position="64"/>
        <end position="83"/>
    </location>
</feature>
<dbReference type="GO" id="GO:0019905">
    <property type="term" value="F:syntaxin binding"/>
    <property type="evidence" value="ECO:0007669"/>
    <property type="project" value="TreeGrafter"/>
</dbReference>
<dbReference type="Proteomes" id="UP001206595">
    <property type="component" value="Unassembled WGS sequence"/>
</dbReference>
<dbReference type="Pfam" id="PF07928">
    <property type="entry name" value="Vps54"/>
    <property type="match status" value="1"/>
</dbReference>
<evidence type="ECO:0000256" key="7">
    <source>
        <dbReference type="ARBA" id="ARBA00023054"/>
    </source>
</evidence>
<dbReference type="GO" id="GO:0006896">
    <property type="term" value="P:Golgi to vacuole transport"/>
    <property type="evidence" value="ECO:0007669"/>
    <property type="project" value="TreeGrafter"/>
</dbReference>
<feature type="compositionally biased region" description="Polar residues" evidence="8">
    <location>
        <begin position="178"/>
        <end position="197"/>
    </location>
</feature>
<organism evidence="11 12">
    <name type="scientific">Umbelopsis ramanniana AG</name>
    <dbReference type="NCBI Taxonomy" id="1314678"/>
    <lineage>
        <taxon>Eukaryota</taxon>
        <taxon>Fungi</taxon>
        <taxon>Fungi incertae sedis</taxon>
        <taxon>Mucoromycota</taxon>
        <taxon>Mucoromycotina</taxon>
        <taxon>Umbelopsidomycetes</taxon>
        <taxon>Umbelopsidales</taxon>
        <taxon>Umbelopsidaceae</taxon>
        <taxon>Umbelopsis</taxon>
    </lineage>
</organism>
<evidence type="ECO:0000256" key="5">
    <source>
        <dbReference type="ARBA" id="ARBA00022927"/>
    </source>
</evidence>
<feature type="domain" description="Vacuolar protein sorting-associated protein 54 C-terminal" evidence="9">
    <location>
        <begin position="847"/>
        <end position="978"/>
    </location>
</feature>
<feature type="region of interest" description="Disordered" evidence="8">
    <location>
        <begin position="1"/>
        <end position="92"/>
    </location>
</feature>
<dbReference type="GO" id="GO:0005829">
    <property type="term" value="C:cytosol"/>
    <property type="evidence" value="ECO:0007669"/>
    <property type="project" value="GOC"/>
</dbReference>
<feature type="region of interest" description="Disordered" evidence="8">
    <location>
        <begin position="417"/>
        <end position="436"/>
    </location>
</feature>
<evidence type="ECO:0000313" key="11">
    <source>
        <dbReference type="EMBL" id="KAI8576673.1"/>
    </source>
</evidence>
<accession>A0AAD5E342</accession>
<dbReference type="PANTHER" id="PTHR12965:SF0">
    <property type="entry name" value="VACUOLAR PROTEIN SORTING-ASSOCIATED PROTEIN 54"/>
    <property type="match status" value="1"/>
</dbReference>
<dbReference type="EMBL" id="MU620951">
    <property type="protein sequence ID" value="KAI8576673.1"/>
    <property type="molecule type" value="Genomic_DNA"/>
</dbReference>
<evidence type="ECO:0000256" key="6">
    <source>
        <dbReference type="ARBA" id="ARBA00023034"/>
    </source>
</evidence>
<dbReference type="Pfam" id="PF10475">
    <property type="entry name" value="Vps54_N"/>
    <property type="match status" value="1"/>
</dbReference>
<feature type="region of interest" description="Disordered" evidence="8">
    <location>
        <begin position="178"/>
        <end position="219"/>
    </location>
</feature>
<proteinExistence type="inferred from homology"/>
<evidence type="ECO:0000259" key="10">
    <source>
        <dbReference type="Pfam" id="PF10475"/>
    </source>
</evidence>
<keyword evidence="6" id="KW-0333">Golgi apparatus</keyword>
<evidence type="ECO:0000256" key="4">
    <source>
        <dbReference type="ARBA" id="ARBA00022448"/>
    </source>
</evidence>
<dbReference type="Gene3D" id="6.10.250.860">
    <property type="match status" value="1"/>
</dbReference>
<dbReference type="InterPro" id="IPR039745">
    <property type="entry name" value="Vps54"/>
</dbReference>
<name>A0AAD5E342_UMBRA</name>
<comment type="caution">
    <text evidence="11">The sequence shown here is derived from an EMBL/GenBank/DDBJ whole genome shotgun (WGS) entry which is preliminary data.</text>
</comment>
<evidence type="ECO:0000313" key="12">
    <source>
        <dbReference type="Proteomes" id="UP001206595"/>
    </source>
</evidence>
<keyword evidence="7" id="KW-0175">Coiled coil</keyword>
<feature type="domain" description="Vacuolar protein sorting-associated protein 54 N-terminal" evidence="10">
    <location>
        <begin position="298"/>
        <end position="417"/>
    </location>
</feature>
<reference evidence="11" key="2">
    <citation type="journal article" date="2022" name="Proc. Natl. Acad. Sci. U.S.A.">
        <title>Diploid-dominant life cycles characterize the early evolution of Fungi.</title>
        <authorList>
            <person name="Amses K.R."/>
            <person name="Simmons D.R."/>
            <person name="Longcore J.E."/>
            <person name="Mondo S.J."/>
            <person name="Seto K."/>
            <person name="Jeronimo G.H."/>
            <person name="Bonds A.E."/>
            <person name="Quandt C.A."/>
            <person name="Davis W.J."/>
            <person name="Chang Y."/>
            <person name="Federici B.A."/>
            <person name="Kuo A."/>
            <person name="LaButti K."/>
            <person name="Pangilinan J."/>
            <person name="Andreopoulos W."/>
            <person name="Tritt A."/>
            <person name="Riley R."/>
            <person name="Hundley H."/>
            <person name="Johnson J."/>
            <person name="Lipzen A."/>
            <person name="Barry K."/>
            <person name="Lang B.F."/>
            <person name="Cuomo C.A."/>
            <person name="Buchler N.E."/>
            <person name="Grigoriev I.V."/>
            <person name="Spatafora J.W."/>
            <person name="Stajich J.E."/>
            <person name="James T.Y."/>
        </authorList>
    </citation>
    <scope>NUCLEOTIDE SEQUENCE</scope>
    <source>
        <strain evidence="11">AG</strain>
    </source>
</reference>
<evidence type="ECO:0000256" key="3">
    <source>
        <dbReference type="ARBA" id="ARBA00017665"/>
    </source>
</evidence>
<dbReference type="GO" id="GO:0000938">
    <property type="term" value="C:GARP complex"/>
    <property type="evidence" value="ECO:0007669"/>
    <property type="project" value="InterPro"/>
</dbReference>
<feature type="compositionally biased region" description="Basic and acidic residues" evidence="8">
    <location>
        <begin position="46"/>
        <end position="56"/>
    </location>
</feature>
<comment type="similarity">
    <text evidence="2">Belongs to the VPS54 family.</text>
</comment>
<dbReference type="InterPro" id="IPR019515">
    <property type="entry name" value="VPS54_N"/>
</dbReference>
<comment type="subcellular location">
    <subcellularLocation>
        <location evidence="1">Golgi apparatus</location>
        <location evidence="1">trans-Golgi network</location>
    </subcellularLocation>
</comment>
<dbReference type="GO" id="GO:0042147">
    <property type="term" value="P:retrograde transport, endosome to Golgi"/>
    <property type="evidence" value="ECO:0007669"/>
    <property type="project" value="InterPro"/>
</dbReference>
<dbReference type="InterPro" id="IPR012501">
    <property type="entry name" value="Vps54_C"/>
</dbReference>
<dbReference type="GeneID" id="75916711"/>
<dbReference type="PANTHER" id="PTHR12965">
    <property type="entry name" value="VACUOLAR PROTEIN SORTING 54"/>
    <property type="match status" value="1"/>
</dbReference>
<keyword evidence="12" id="KW-1185">Reference proteome</keyword>
<evidence type="ECO:0000259" key="9">
    <source>
        <dbReference type="Pfam" id="PF07928"/>
    </source>
</evidence>
<gene>
    <name evidence="11" type="ORF">K450DRAFT_255605</name>
</gene>
<reference evidence="11" key="1">
    <citation type="submission" date="2021-06" db="EMBL/GenBank/DDBJ databases">
        <authorList>
            <consortium name="DOE Joint Genome Institute"/>
            <person name="Mondo S.J."/>
            <person name="Amses K.R."/>
            <person name="Simmons D.R."/>
            <person name="Longcore J.E."/>
            <person name="Seto K."/>
            <person name="Alves G.H."/>
            <person name="Bonds A.E."/>
            <person name="Quandt C.A."/>
            <person name="Davis W.J."/>
            <person name="Chang Y."/>
            <person name="Letcher P.M."/>
            <person name="Powell M.J."/>
            <person name="Kuo A."/>
            <person name="Labutti K."/>
            <person name="Pangilinan J."/>
            <person name="Andreopoulos W."/>
            <person name="Tritt A."/>
            <person name="Riley R."/>
            <person name="Hundley H."/>
            <person name="Johnson J."/>
            <person name="Lipzen A."/>
            <person name="Barry K."/>
            <person name="Berbee M.L."/>
            <person name="Buchler N.E."/>
            <person name="Grigoriev I.V."/>
            <person name="Spatafora J.W."/>
            <person name="Stajich J.E."/>
            <person name="James T.Y."/>
        </authorList>
    </citation>
    <scope>NUCLEOTIDE SEQUENCE</scope>
    <source>
        <strain evidence="11">AG</strain>
    </source>
</reference>
<sequence>MPTSPPGTPNGDPRASSSTPKLTALAGSPHITATLPPRQPTAPNYIREHAFKDESHLMGGSPHRSNSGSRPASSHSGSSQGRSLNRILSGGHSRRQSAFANFSTMSETSLPWTTKDIGFNAISGVLNDPGKRSVQPPKARKAEIPPVSHASIPKVKSSDFDSYINYISNVYQRYHQNKTQGTEGTPNISSTDTQFSTLPPLLEDGHDKSNESIPGIGRNPYGIPNIMSLENLDDLELSPNLQSQEYDMPMLENVPSIFFEPNFQLENPRTFDAVCEGADIVGHSGPNPPTSTNSILQEKLSHYLDTVEVHLIQEISKRSAQFFEALSNLQALHQETLDCVSQIHSIRQNMKETQQQQCESGLKVVSLQRRRTNIGLLYNGIQMVKEIRSSQPMIQILLNQGDFFAALDLIDDAKSKLSGSDSTDYEDDGEDASAKQDTTVVRRPQIGNSKLVPKLDMQAVRALLNFSSQLDEMYIAVGNIMEHDFINSLVSDFTMYIDGLDMDAASQGILVSVLTSATSRTYGSVRSPSMLETTRSKDFDLLKDRIAPATMGLVRSKQVKRSLHIYRERLLSELKASITKQYPLPFADASEANEQDIGTAKESSGLSKQLKSMPFDNFFKTLIAIYAVIIAAIERSIGYHSILKELFDDAQSRHLFHDYDPHSYTSPTQNQMSSPPHEKSHGVVVNDLIQDSNSTIFAVADMGHVRCAKLVGARADQNAQLNPTDFYRFFDATWAFINSSEKMCGRTSFGLRGAIISQTKAFINNFHMERTKQEALLIENEQWSSTEVPQDFQDIIGRISAVAGAKDLDKKFMTETFFPAADSNTGQSSGAVKNQSEPTKFLHIGDQSYFVVGCSLLIIKMMEDYIKCMIRLDGMTVDIMQKMIELLKLFNSRVCQVILGAGAMRSAGLKNISARHLALASQSVGIMITLIPLLKECVRRCIAEKQVVLLSEFDRMLKDYQNHQGEIHAKLIAIMNERFDVHMKSMQTMNWDAPNRNAKSPSAYMETLVKETTTLHKVLNKYLPPHDLKFVMDQVFSSFANQLAQEYSRLTVTTAAGKERVIGDAQYFIDKLSALEHTQAPSSSIAEAAQQLTLATPPKNTPKLDAS</sequence>
<evidence type="ECO:0000256" key="2">
    <source>
        <dbReference type="ARBA" id="ARBA00009150"/>
    </source>
</evidence>
<dbReference type="GO" id="GO:0015031">
    <property type="term" value="P:protein transport"/>
    <property type="evidence" value="ECO:0007669"/>
    <property type="project" value="UniProtKB-KW"/>
</dbReference>
<dbReference type="AlphaFoldDB" id="A0AAD5E342"/>
<keyword evidence="4" id="KW-0813">Transport</keyword>
<protein>
    <recommendedName>
        <fullName evidence="3">Vacuolar protein sorting-associated protein 54</fullName>
    </recommendedName>
</protein>